<dbReference type="AlphaFoldDB" id="A0A1I5KEF2"/>
<proteinExistence type="predicted"/>
<dbReference type="EMBL" id="FOWX01000001">
    <property type="protein sequence ID" value="SFO83093.1"/>
    <property type="molecule type" value="Genomic_DNA"/>
</dbReference>
<gene>
    <name evidence="1" type="ORF">SAMN05216190_101181</name>
</gene>
<protein>
    <submittedName>
        <fullName evidence="1">tRNA-(Ms[2]io[6]A)-hydroxylase</fullName>
    </submittedName>
</protein>
<dbReference type="SUPFAM" id="SSF47240">
    <property type="entry name" value="Ferritin-like"/>
    <property type="match status" value="1"/>
</dbReference>
<dbReference type="CDD" id="cd07910">
    <property type="entry name" value="MiaE"/>
    <property type="match status" value="1"/>
</dbReference>
<dbReference type="PANTHER" id="PTHR42637:SF1">
    <property type="entry name" value="TRNA 2-(METHYLSULFANYL)-N(6)-ISOPENTENYLADENOSINE(37) HYDROXYLASE"/>
    <property type="match status" value="1"/>
</dbReference>
<evidence type="ECO:0000313" key="2">
    <source>
        <dbReference type="Proteomes" id="UP000198784"/>
    </source>
</evidence>
<dbReference type="InterPro" id="IPR009078">
    <property type="entry name" value="Ferritin-like_SF"/>
</dbReference>
<dbReference type="PANTHER" id="PTHR42637">
    <property type="entry name" value="TRNA-(MS[2]IO[6]A)-HYDROXYLASE"/>
    <property type="match status" value="1"/>
</dbReference>
<dbReference type="GO" id="GO:0006400">
    <property type="term" value="P:tRNA modification"/>
    <property type="evidence" value="ECO:0007669"/>
    <property type="project" value="InterPro"/>
</dbReference>
<dbReference type="Proteomes" id="UP000198784">
    <property type="component" value="Unassembled WGS sequence"/>
</dbReference>
<dbReference type="PIRSF" id="PIRSF020736">
    <property type="entry name" value="MiaE"/>
    <property type="match status" value="1"/>
</dbReference>
<dbReference type="InterPro" id="IPR012347">
    <property type="entry name" value="Ferritin-like"/>
</dbReference>
<sequence length="218" mass="24952">MAGPACPPAEAAIEFREPMQLLPEIEAFLLCPTPDAWIAQALQNQDVMLIDHANCEKKAASTALTLLFRYIEKADLQYNLSRLAREELRHFEQVAALMKKRGIAYRPVSAALYAQRLHKHMRSSEPHKLVDTLIVGAFIEARSCERFFRLAPHLDEELGQFYRSLLKSEARHYQGYLKMARDYSAEPIDERVAYFAEIEREAILTPDKEFRFHSGAAA</sequence>
<evidence type="ECO:0000313" key="1">
    <source>
        <dbReference type="EMBL" id="SFO83093.1"/>
    </source>
</evidence>
<accession>A0A1I5KEF2</accession>
<dbReference type="GO" id="GO:0045301">
    <property type="term" value="F:tRNA 2-(methylsulfanyl)-N(6)-isopentenyladenosine(37) hydroxylase activity"/>
    <property type="evidence" value="ECO:0007669"/>
    <property type="project" value="InterPro"/>
</dbReference>
<reference evidence="2" key="1">
    <citation type="submission" date="2016-10" db="EMBL/GenBank/DDBJ databases">
        <authorList>
            <person name="Varghese N."/>
            <person name="Submissions S."/>
        </authorList>
    </citation>
    <scope>NUCLEOTIDE SEQUENCE [LARGE SCALE GENOMIC DNA]</scope>
    <source>
        <strain evidence="2">DSM 17834</strain>
    </source>
</reference>
<name>A0A1I5KEF2_9PSED</name>
<dbReference type="STRING" id="289003.SAMN05216190_101181"/>
<dbReference type="Pfam" id="PF06175">
    <property type="entry name" value="MiaE"/>
    <property type="match status" value="1"/>
</dbReference>
<organism evidence="1 2">
    <name type="scientific">Pseudomonas borbori</name>
    <dbReference type="NCBI Taxonomy" id="289003"/>
    <lineage>
        <taxon>Bacteria</taxon>
        <taxon>Pseudomonadati</taxon>
        <taxon>Pseudomonadota</taxon>
        <taxon>Gammaproteobacteria</taxon>
        <taxon>Pseudomonadales</taxon>
        <taxon>Pseudomonadaceae</taxon>
        <taxon>Pseudomonas</taxon>
    </lineage>
</organism>
<dbReference type="Gene3D" id="1.20.1260.10">
    <property type="match status" value="1"/>
</dbReference>
<keyword evidence="2" id="KW-1185">Reference proteome</keyword>
<dbReference type="InterPro" id="IPR010386">
    <property type="entry name" value="tRNA-Hydrxlase_MiaE"/>
</dbReference>